<proteinExistence type="predicted"/>
<dbReference type="EMBL" id="CP018477">
    <property type="protein sequence ID" value="ASV74329.1"/>
    <property type="molecule type" value="Genomic_DNA"/>
</dbReference>
<name>A0A286RED2_9BACT</name>
<evidence type="ECO:0000313" key="2">
    <source>
        <dbReference type="Proteomes" id="UP000215086"/>
    </source>
</evidence>
<gene>
    <name evidence="1" type="ORF">THTE_1727</name>
</gene>
<dbReference type="AlphaFoldDB" id="A0A286RED2"/>
<reference evidence="1 2" key="1">
    <citation type="journal article" name="Front. Microbiol.">
        <title>Sugar Metabolism of the First Thermophilic Planctomycete Thermogutta terrifontis: Comparative Genomic and Transcriptomic Approaches.</title>
        <authorList>
            <person name="Elcheninov A.G."/>
            <person name="Menzel P."/>
            <person name="Gudbergsdottir S.R."/>
            <person name="Slesarev A.I."/>
            <person name="Kadnikov V.V."/>
            <person name="Krogh A."/>
            <person name="Bonch-Osmolovskaya E.A."/>
            <person name="Peng X."/>
            <person name="Kublanov I.V."/>
        </authorList>
    </citation>
    <scope>NUCLEOTIDE SEQUENCE [LARGE SCALE GENOMIC DNA]</scope>
    <source>
        <strain evidence="1 2">R1</strain>
    </source>
</reference>
<evidence type="ECO:0000313" key="1">
    <source>
        <dbReference type="EMBL" id="ASV74329.1"/>
    </source>
</evidence>
<dbReference type="KEGG" id="ttf:THTE_1727"/>
<organism evidence="1 2">
    <name type="scientific">Thermogutta terrifontis</name>
    <dbReference type="NCBI Taxonomy" id="1331910"/>
    <lineage>
        <taxon>Bacteria</taxon>
        <taxon>Pseudomonadati</taxon>
        <taxon>Planctomycetota</taxon>
        <taxon>Planctomycetia</taxon>
        <taxon>Pirellulales</taxon>
        <taxon>Thermoguttaceae</taxon>
        <taxon>Thermogutta</taxon>
    </lineage>
</organism>
<sequence length="43" mass="4700">MPNHLHVRGNYEMPRRKVSQGQFMNGPSQGTVFVVAANTGSAK</sequence>
<protein>
    <submittedName>
        <fullName evidence="1">Uncharacterized protein</fullName>
    </submittedName>
</protein>
<accession>A0A286RED2</accession>
<keyword evidence="2" id="KW-1185">Reference proteome</keyword>
<dbReference type="Proteomes" id="UP000215086">
    <property type="component" value="Chromosome"/>
</dbReference>